<dbReference type="AlphaFoldDB" id="A0A4Q7P4V0"/>
<gene>
    <name evidence="1" type="ORF">BC751_0214</name>
</gene>
<sequence length="39" mass="4420">MLFANNGDIFYQYVKNIVSFLEVQKDLAQTLSILKKAGV</sequence>
<dbReference type="EMBL" id="SGXG01000001">
    <property type="protein sequence ID" value="RZS94707.1"/>
    <property type="molecule type" value="Genomic_DNA"/>
</dbReference>
<organism evidence="1 2">
    <name type="scientific">Cecembia calidifontis</name>
    <dbReference type="NCBI Taxonomy" id="1187080"/>
    <lineage>
        <taxon>Bacteria</taxon>
        <taxon>Pseudomonadati</taxon>
        <taxon>Bacteroidota</taxon>
        <taxon>Cytophagia</taxon>
        <taxon>Cytophagales</taxon>
        <taxon>Cyclobacteriaceae</taxon>
        <taxon>Cecembia</taxon>
    </lineage>
</organism>
<dbReference type="Proteomes" id="UP000292209">
    <property type="component" value="Unassembled WGS sequence"/>
</dbReference>
<keyword evidence="2" id="KW-1185">Reference proteome</keyword>
<accession>A0A4Q7P4V0</accession>
<comment type="caution">
    <text evidence="1">The sequence shown here is derived from an EMBL/GenBank/DDBJ whole genome shotgun (WGS) entry which is preliminary data.</text>
</comment>
<name>A0A4Q7P4V0_9BACT</name>
<evidence type="ECO:0000313" key="1">
    <source>
        <dbReference type="EMBL" id="RZS94707.1"/>
    </source>
</evidence>
<protein>
    <submittedName>
        <fullName evidence="1">Uncharacterized protein</fullName>
    </submittedName>
</protein>
<evidence type="ECO:0000313" key="2">
    <source>
        <dbReference type="Proteomes" id="UP000292209"/>
    </source>
</evidence>
<proteinExistence type="predicted"/>
<reference evidence="1 2" key="1">
    <citation type="submission" date="2019-02" db="EMBL/GenBank/DDBJ databases">
        <title>Genomic Encyclopedia of Archaeal and Bacterial Type Strains, Phase II (KMG-II): from individual species to whole genera.</title>
        <authorList>
            <person name="Goeker M."/>
        </authorList>
    </citation>
    <scope>NUCLEOTIDE SEQUENCE [LARGE SCALE GENOMIC DNA]</scope>
    <source>
        <strain evidence="1 2">DSM 21411</strain>
    </source>
</reference>